<sequence length="146" mass="16576">MTAQDRRQAWIRLGELLTARRVEIDPRYTNKRLFAGERGVNYRVISDIEAARRDNFGAPMLRAIEVAYRLERGAIAEAIEQGPAEALRVEQPEMRVAEISAADGMLLVPVPADMTEAERQRVQEWAARMAADIVRLRQTTDRDGEL</sequence>
<gene>
    <name evidence="1" type="ORF">ITP53_11510</name>
</gene>
<accession>A0A931EZN7</accession>
<proteinExistence type="predicted"/>
<evidence type="ECO:0000313" key="2">
    <source>
        <dbReference type="Proteomes" id="UP000605361"/>
    </source>
</evidence>
<protein>
    <submittedName>
        <fullName evidence="1">Uncharacterized protein</fullName>
    </submittedName>
</protein>
<organism evidence="1 2">
    <name type="scientific">Nonomuraea cypriaca</name>
    <dbReference type="NCBI Taxonomy" id="1187855"/>
    <lineage>
        <taxon>Bacteria</taxon>
        <taxon>Bacillati</taxon>
        <taxon>Actinomycetota</taxon>
        <taxon>Actinomycetes</taxon>
        <taxon>Streptosporangiales</taxon>
        <taxon>Streptosporangiaceae</taxon>
        <taxon>Nonomuraea</taxon>
    </lineage>
</organism>
<reference evidence="1" key="1">
    <citation type="submission" date="2020-11" db="EMBL/GenBank/DDBJ databases">
        <title>Whole-genome analyses of Nonomuraea sp. K274.</title>
        <authorList>
            <person name="Veyisoglu A."/>
        </authorList>
    </citation>
    <scope>NUCLEOTIDE SEQUENCE</scope>
    <source>
        <strain evidence="1">K274</strain>
    </source>
</reference>
<evidence type="ECO:0000313" key="1">
    <source>
        <dbReference type="EMBL" id="MBF8186366.1"/>
    </source>
</evidence>
<dbReference type="EMBL" id="JADOGI010000026">
    <property type="protein sequence ID" value="MBF8186366.1"/>
    <property type="molecule type" value="Genomic_DNA"/>
</dbReference>
<name>A0A931EZN7_9ACTN</name>
<dbReference type="RefSeq" id="WP_195895342.1">
    <property type="nucleotide sequence ID" value="NZ_JADOGI010000026.1"/>
</dbReference>
<comment type="caution">
    <text evidence="1">The sequence shown here is derived from an EMBL/GenBank/DDBJ whole genome shotgun (WGS) entry which is preliminary data.</text>
</comment>
<dbReference type="Proteomes" id="UP000605361">
    <property type="component" value="Unassembled WGS sequence"/>
</dbReference>
<dbReference type="AlphaFoldDB" id="A0A931EZN7"/>
<keyword evidence="2" id="KW-1185">Reference proteome</keyword>